<keyword evidence="2" id="KW-1185">Reference proteome</keyword>
<evidence type="ECO:0008006" key="3">
    <source>
        <dbReference type="Google" id="ProtNLM"/>
    </source>
</evidence>
<comment type="caution">
    <text evidence="1">The sequence shown here is derived from an EMBL/GenBank/DDBJ whole genome shotgun (WGS) entry which is preliminary data.</text>
</comment>
<sequence length="122" mass="14894">MTIAERQAREAYDRQNPWRHVSTFTPDMWGMICELRINHYGAAVDQGHRRFFNDGNDWYQIEPPEKLRSWSPIIEWRPTGTRLSEHRQRSVIRRAEYGTHEYHGGRLYRKPKQYKLYWRADD</sequence>
<protein>
    <recommendedName>
        <fullName evidence="3">DUF551 domain-containing protein</fullName>
    </recommendedName>
</protein>
<name>A0ABV7KFV9_9HYPH</name>
<dbReference type="EMBL" id="JBHRTK010000019">
    <property type="protein sequence ID" value="MFC3208187.1"/>
    <property type="molecule type" value="Genomic_DNA"/>
</dbReference>
<dbReference type="Proteomes" id="UP001595583">
    <property type="component" value="Unassembled WGS sequence"/>
</dbReference>
<proteinExistence type="predicted"/>
<dbReference type="RefSeq" id="WP_378223136.1">
    <property type="nucleotide sequence ID" value="NZ_JBHRTK010000019.1"/>
</dbReference>
<gene>
    <name evidence="1" type="ORF">ACFOHJ_18345</name>
</gene>
<evidence type="ECO:0000313" key="1">
    <source>
        <dbReference type="EMBL" id="MFC3208187.1"/>
    </source>
</evidence>
<evidence type="ECO:0000313" key="2">
    <source>
        <dbReference type="Proteomes" id="UP001595583"/>
    </source>
</evidence>
<reference evidence="2" key="1">
    <citation type="journal article" date="2019" name="Int. J. Syst. Evol. Microbiol.">
        <title>The Global Catalogue of Microorganisms (GCM) 10K type strain sequencing project: providing services to taxonomists for standard genome sequencing and annotation.</title>
        <authorList>
            <consortium name="The Broad Institute Genomics Platform"/>
            <consortium name="The Broad Institute Genome Sequencing Center for Infectious Disease"/>
            <person name="Wu L."/>
            <person name="Ma J."/>
        </authorList>
    </citation>
    <scope>NUCLEOTIDE SEQUENCE [LARGE SCALE GENOMIC DNA]</scope>
    <source>
        <strain evidence="2">KCTC 52165</strain>
    </source>
</reference>
<organism evidence="1 2">
    <name type="scientific">Aquamicrobium soli</name>
    <dbReference type="NCBI Taxonomy" id="1811518"/>
    <lineage>
        <taxon>Bacteria</taxon>
        <taxon>Pseudomonadati</taxon>
        <taxon>Pseudomonadota</taxon>
        <taxon>Alphaproteobacteria</taxon>
        <taxon>Hyphomicrobiales</taxon>
        <taxon>Phyllobacteriaceae</taxon>
        <taxon>Aquamicrobium</taxon>
    </lineage>
</organism>
<accession>A0ABV7KFV9</accession>